<gene>
    <name evidence="2" type="ORF">QLS97_05935</name>
</gene>
<accession>A0AAW6TNE3</accession>
<reference evidence="2 3" key="1">
    <citation type="submission" date="2023-04" db="EMBL/GenBank/DDBJ databases">
        <title>Two novel species of Flavobacterium.</title>
        <authorList>
            <person name="Liu Q."/>
            <person name="Xin Y.-H."/>
        </authorList>
    </citation>
    <scope>NUCLEOTIDE SEQUENCE [LARGE SCALE GENOMIC DNA]</scope>
    <source>
        <strain evidence="2 3">LB2P87</strain>
    </source>
</reference>
<dbReference type="InterPro" id="IPR027417">
    <property type="entry name" value="P-loop_NTPase"/>
</dbReference>
<dbReference type="PROSITE" id="PS51199">
    <property type="entry name" value="SF4_HELICASE"/>
    <property type="match status" value="1"/>
</dbReference>
<dbReference type="AlphaFoldDB" id="A0AAW6TNE3"/>
<dbReference type="SUPFAM" id="SSF52540">
    <property type="entry name" value="P-loop containing nucleoside triphosphate hydrolases"/>
    <property type="match status" value="1"/>
</dbReference>
<keyword evidence="2" id="KW-0547">Nucleotide-binding</keyword>
<evidence type="ECO:0000313" key="3">
    <source>
        <dbReference type="Proteomes" id="UP001228643"/>
    </source>
</evidence>
<keyword evidence="2" id="KW-0378">Hydrolase</keyword>
<protein>
    <submittedName>
        <fullName evidence="2">DnaB-like helicase C-terminal domain-containing protein</fullName>
    </submittedName>
</protein>
<dbReference type="RefSeq" id="WP_282714928.1">
    <property type="nucleotide sequence ID" value="NZ_JASCRY010000001.1"/>
</dbReference>
<keyword evidence="2" id="KW-0347">Helicase</keyword>
<dbReference type="Pfam" id="PF03796">
    <property type="entry name" value="DnaB_C"/>
    <property type="match status" value="1"/>
</dbReference>
<dbReference type="GO" id="GO:0006260">
    <property type="term" value="P:DNA replication"/>
    <property type="evidence" value="ECO:0007669"/>
    <property type="project" value="InterPro"/>
</dbReference>
<organism evidence="2 3">
    <name type="scientific">Flavobacterium yafengii</name>
    <dbReference type="NCBI Taxonomy" id="3041253"/>
    <lineage>
        <taxon>Bacteria</taxon>
        <taxon>Pseudomonadati</taxon>
        <taxon>Bacteroidota</taxon>
        <taxon>Flavobacteriia</taxon>
        <taxon>Flavobacteriales</taxon>
        <taxon>Flavobacteriaceae</taxon>
        <taxon>Flavobacterium</taxon>
    </lineage>
</organism>
<dbReference type="GO" id="GO:0003678">
    <property type="term" value="F:DNA helicase activity"/>
    <property type="evidence" value="ECO:0007669"/>
    <property type="project" value="InterPro"/>
</dbReference>
<dbReference type="InterPro" id="IPR007694">
    <property type="entry name" value="DNA_helicase_DnaB-like_C"/>
</dbReference>
<evidence type="ECO:0000313" key="2">
    <source>
        <dbReference type="EMBL" id="MDI5949178.1"/>
    </source>
</evidence>
<proteinExistence type="predicted"/>
<name>A0AAW6TNE3_9FLAO</name>
<dbReference type="GO" id="GO:0005524">
    <property type="term" value="F:ATP binding"/>
    <property type="evidence" value="ECO:0007669"/>
    <property type="project" value="InterPro"/>
</dbReference>
<evidence type="ECO:0000259" key="1">
    <source>
        <dbReference type="PROSITE" id="PS51199"/>
    </source>
</evidence>
<dbReference type="PANTHER" id="PTHR30153:SF2">
    <property type="entry name" value="REPLICATIVE DNA HELICASE"/>
    <property type="match status" value="1"/>
</dbReference>
<dbReference type="EMBL" id="JASCRY010000001">
    <property type="protein sequence ID" value="MDI5949178.1"/>
    <property type="molecule type" value="Genomic_DNA"/>
</dbReference>
<keyword evidence="3" id="KW-1185">Reference proteome</keyword>
<sequence length="312" mass="35606">MDHIEIKSLKELGDELKERLDIIAKNEKSTSGIPSGFHKLDALTNGFQPSNLILIGAVAGMGKTEFALSLINKMTLENQCSIAYFSLELTAQQLMTRIIRQQTTIDIEKLRLGLLNENEIELISQKTEELEEAPLFIIDYPFLTVSDIEHKIYELICPNYGVDLIMIDMLHLIGNNSKDKVDKVLNKKELAMITFQLKKLAERLNITMIVFVQLKEKIYGHGYYKRPLLSDIRKHAPIDKYADLILFLYRPEYYRIDEWDDDDASPTAGEAEIIVAKNSYGGLGNARVKFTGHLGEFDNLPFYDKPDSDLPF</sequence>
<dbReference type="Proteomes" id="UP001228643">
    <property type="component" value="Unassembled WGS sequence"/>
</dbReference>
<dbReference type="GO" id="GO:0005829">
    <property type="term" value="C:cytosol"/>
    <property type="evidence" value="ECO:0007669"/>
    <property type="project" value="TreeGrafter"/>
</dbReference>
<dbReference type="Gene3D" id="3.40.50.300">
    <property type="entry name" value="P-loop containing nucleotide triphosphate hydrolases"/>
    <property type="match status" value="1"/>
</dbReference>
<dbReference type="PANTHER" id="PTHR30153">
    <property type="entry name" value="REPLICATIVE DNA HELICASE DNAB"/>
    <property type="match status" value="1"/>
</dbReference>
<comment type="caution">
    <text evidence="2">The sequence shown here is derived from an EMBL/GenBank/DDBJ whole genome shotgun (WGS) entry which is preliminary data.</text>
</comment>
<feature type="domain" description="SF4 helicase" evidence="1">
    <location>
        <begin position="26"/>
        <end position="304"/>
    </location>
</feature>
<keyword evidence="2" id="KW-0067">ATP-binding</keyword>